<evidence type="ECO:0000256" key="1">
    <source>
        <dbReference type="ARBA" id="ARBA00022737"/>
    </source>
</evidence>
<dbReference type="Pfam" id="PF13432">
    <property type="entry name" value="TPR_16"/>
    <property type="match status" value="1"/>
</dbReference>
<evidence type="ECO:0000256" key="2">
    <source>
        <dbReference type="ARBA" id="ARBA00022803"/>
    </source>
</evidence>
<dbReference type="PANTHER" id="PTHR44858:SF1">
    <property type="entry name" value="UDP-N-ACETYLGLUCOSAMINE--PEPTIDE N-ACETYLGLUCOSAMINYLTRANSFERASE SPINDLY-RELATED"/>
    <property type="match status" value="1"/>
</dbReference>
<organism evidence="5 6">
    <name type="scientific">Paramecium sonneborni</name>
    <dbReference type="NCBI Taxonomy" id="65129"/>
    <lineage>
        <taxon>Eukaryota</taxon>
        <taxon>Sar</taxon>
        <taxon>Alveolata</taxon>
        <taxon>Ciliophora</taxon>
        <taxon>Intramacronucleata</taxon>
        <taxon>Oligohymenophorea</taxon>
        <taxon>Peniculida</taxon>
        <taxon>Parameciidae</taxon>
        <taxon>Paramecium</taxon>
    </lineage>
</organism>
<evidence type="ECO:0000256" key="4">
    <source>
        <dbReference type="SAM" id="MobiDB-lite"/>
    </source>
</evidence>
<comment type="caution">
    <text evidence="5">The sequence shown here is derived from an EMBL/GenBank/DDBJ whole genome shotgun (WGS) entry which is preliminary data.</text>
</comment>
<keyword evidence="6" id="KW-1185">Reference proteome</keyword>
<dbReference type="InterPro" id="IPR050498">
    <property type="entry name" value="Ycf3"/>
</dbReference>
<evidence type="ECO:0000256" key="3">
    <source>
        <dbReference type="PROSITE-ProRule" id="PRU00339"/>
    </source>
</evidence>
<feature type="region of interest" description="Disordered" evidence="4">
    <location>
        <begin position="1"/>
        <end position="30"/>
    </location>
</feature>
<feature type="repeat" description="TPR" evidence="3">
    <location>
        <begin position="71"/>
        <end position="104"/>
    </location>
</feature>
<dbReference type="SMART" id="SM00028">
    <property type="entry name" value="TPR"/>
    <property type="match status" value="4"/>
</dbReference>
<dbReference type="PROSITE" id="PS50005">
    <property type="entry name" value="TPR"/>
    <property type="match status" value="3"/>
</dbReference>
<proteinExistence type="predicted"/>
<dbReference type="InterPro" id="IPR019734">
    <property type="entry name" value="TPR_rpt"/>
</dbReference>
<reference evidence="5" key="1">
    <citation type="submission" date="2021-01" db="EMBL/GenBank/DDBJ databases">
        <authorList>
            <consortium name="Genoscope - CEA"/>
            <person name="William W."/>
        </authorList>
    </citation>
    <scope>NUCLEOTIDE SEQUENCE</scope>
</reference>
<evidence type="ECO:0000313" key="5">
    <source>
        <dbReference type="EMBL" id="CAD8126302.1"/>
    </source>
</evidence>
<dbReference type="OrthoDB" id="1926212at2759"/>
<feature type="repeat" description="TPR" evidence="3">
    <location>
        <begin position="139"/>
        <end position="172"/>
    </location>
</feature>
<keyword evidence="2 3" id="KW-0802">TPR repeat</keyword>
<dbReference type="Proteomes" id="UP000692954">
    <property type="component" value="Unassembled WGS sequence"/>
</dbReference>
<evidence type="ECO:0008006" key="7">
    <source>
        <dbReference type="Google" id="ProtNLM"/>
    </source>
</evidence>
<dbReference type="AlphaFoldDB" id="A0A8S1RG52"/>
<gene>
    <name evidence="5" type="ORF">PSON_ATCC_30995.1.T1660080</name>
</gene>
<dbReference type="PANTHER" id="PTHR44858">
    <property type="entry name" value="TETRATRICOPEPTIDE REPEAT PROTEIN 6"/>
    <property type="match status" value="1"/>
</dbReference>
<sequence length="208" mass="24379">MSSFNQKQQKKLNEHKELAQKQKDANERFQEGKKIMMKENKTANDFDRAIQLFSEAITLLQNSNQTEPQYAKFYAARGNAYMQTGQYQRALFDFSTAVRFEENNAEHYGARGNCFLQLGEVNDALKEYDKAIQIKSTDGFLFLNRALVYARLDNYKKAIEDYQQALKYLKDSNAQFKAHFHMGNCYRQIKSYDQSIEHLQKAQIYQSN</sequence>
<accession>A0A8S1RG52</accession>
<dbReference type="Pfam" id="PF13424">
    <property type="entry name" value="TPR_12"/>
    <property type="match status" value="1"/>
</dbReference>
<keyword evidence="1" id="KW-0677">Repeat</keyword>
<dbReference type="EMBL" id="CAJJDN010000166">
    <property type="protein sequence ID" value="CAD8126302.1"/>
    <property type="molecule type" value="Genomic_DNA"/>
</dbReference>
<name>A0A8S1RG52_9CILI</name>
<feature type="compositionally biased region" description="Basic and acidic residues" evidence="4">
    <location>
        <begin position="11"/>
        <end position="30"/>
    </location>
</feature>
<protein>
    <recommendedName>
        <fullName evidence="7">Tetratricopeptide repeat protein</fullName>
    </recommendedName>
</protein>
<evidence type="ECO:0000313" key="6">
    <source>
        <dbReference type="Proteomes" id="UP000692954"/>
    </source>
</evidence>
<feature type="repeat" description="TPR" evidence="3">
    <location>
        <begin position="105"/>
        <end position="138"/>
    </location>
</feature>